<proteinExistence type="predicted"/>
<name>A0A6L2L356_TANCI</name>
<dbReference type="SUPFAM" id="SSF51735">
    <property type="entry name" value="NAD(P)-binding Rossmann-fold domains"/>
    <property type="match status" value="1"/>
</dbReference>
<evidence type="ECO:0000313" key="1">
    <source>
        <dbReference type="EMBL" id="GEU55122.1"/>
    </source>
</evidence>
<dbReference type="Gene3D" id="3.90.180.10">
    <property type="entry name" value="Medium-chain alcohol dehydrogenases, catalytic domain"/>
    <property type="match status" value="1"/>
</dbReference>
<reference evidence="1" key="1">
    <citation type="journal article" date="2019" name="Sci. Rep.">
        <title>Draft genome of Tanacetum cinerariifolium, the natural source of mosquito coil.</title>
        <authorList>
            <person name="Yamashiro T."/>
            <person name="Shiraishi A."/>
            <person name="Satake H."/>
            <person name="Nakayama K."/>
        </authorList>
    </citation>
    <scope>NUCLEOTIDE SEQUENCE</scope>
</reference>
<dbReference type="PANTHER" id="PTHR43677">
    <property type="entry name" value="SHORT-CHAIN DEHYDROGENASE/REDUCTASE"/>
    <property type="match status" value="1"/>
</dbReference>
<accession>A0A6L2L356</accession>
<dbReference type="EMBL" id="BKCJ010003443">
    <property type="protein sequence ID" value="GEU55122.1"/>
    <property type="molecule type" value="Genomic_DNA"/>
</dbReference>
<gene>
    <name evidence="1" type="ORF">Tci_027100</name>
</gene>
<dbReference type="InterPro" id="IPR051397">
    <property type="entry name" value="Zn-ADH-like_protein"/>
</dbReference>
<dbReference type="InterPro" id="IPR036291">
    <property type="entry name" value="NAD(P)-bd_dom_sf"/>
</dbReference>
<protein>
    <submittedName>
        <fullName evidence="1">Uncharacterized protein</fullName>
    </submittedName>
</protein>
<dbReference type="GO" id="GO:0016491">
    <property type="term" value="F:oxidoreductase activity"/>
    <property type="evidence" value="ECO:0007669"/>
    <property type="project" value="TreeGrafter"/>
</dbReference>
<organism evidence="1">
    <name type="scientific">Tanacetum cinerariifolium</name>
    <name type="common">Dalmatian daisy</name>
    <name type="synonym">Chrysanthemum cinerariifolium</name>
    <dbReference type="NCBI Taxonomy" id="118510"/>
    <lineage>
        <taxon>Eukaryota</taxon>
        <taxon>Viridiplantae</taxon>
        <taxon>Streptophyta</taxon>
        <taxon>Embryophyta</taxon>
        <taxon>Tracheophyta</taxon>
        <taxon>Spermatophyta</taxon>
        <taxon>Magnoliopsida</taxon>
        <taxon>eudicotyledons</taxon>
        <taxon>Gunneridae</taxon>
        <taxon>Pentapetalae</taxon>
        <taxon>asterids</taxon>
        <taxon>campanulids</taxon>
        <taxon>Asterales</taxon>
        <taxon>Asteraceae</taxon>
        <taxon>Asteroideae</taxon>
        <taxon>Anthemideae</taxon>
        <taxon>Anthemidinae</taxon>
        <taxon>Tanacetum</taxon>
    </lineage>
</organism>
<comment type="caution">
    <text evidence="1">The sequence shown here is derived from an EMBL/GenBank/DDBJ whole genome shotgun (WGS) entry which is preliminary data.</text>
</comment>
<sequence length="248" mass="27271">MVGITAKEMMRRYKLTVGITMTDVLMQQLRLGQHNQRETPLFKKGTQSHYLTDYGVQTQAEQAQGQQWPLGYTQHRMDTSFLLLESSDSRCWIRCTRCLTRSRSCKISSRKSSNVRTCVSSKVMIIEAREPVRYEVLDGCDLVHVGSLPVAYGSSHVALVHRANHKAGQVLLVLGTGGGVGLVAVQISKVVAATVIVVAWGSKEPEKETKKGLEFGSWGQKVVCKNEGGWGAKKLVNDFEKEAGSGSS</sequence>
<dbReference type="PANTHER" id="PTHR43677:SF4">
    <property type="entry name" value="QUINONE OXIDOREDUCTASE-LIKE PROTEIN 2"/>
    <property type="match status" value="1"/>
</dbReference>
<dbReference type="AlphaFoldDB" id="A0A6L2L356"/>